<dbReference type="InterPro" id="IPR038573">
    <property type="entry name" value="BrnT_sf"/>
</dbReference>
<name>A0ABX8UTK0_9BURK</name>
<dbReference type="InterPro" id="IPR007460">
    <property type="entry name" value="BrnT_toxin"/>
</dbReference>
<evidence type="ECO:0000313" key="2">
    <source>
        <dbReference type="Proteomes" id="UP000826462"/>
    </source>
</evidence>
<reference evidence="1 2" key="1">
    <citation type="submission" date="2021-07" db="EMBL/GenBank/DDBJ databases">
        <title>Paraburkholderia edwinii protects Aspergillus sp. from phenazines by acting as a toxin sponge.</title>
        <authorList>
            <person name="Dahlstrom K.M."/>
            <person name="Newman D.K."/>
        </authorList>
    </citation>
    <scope>NUCLEOTIDE SEQUENCE [LARGE SCALE GENOMIC DNA]</scope>
    <source>
        <strain evidence="1 2">Pe01</strain>
    </source>
</reference>
<dbReference type="Gene3D" id="3.10.450.530">
    <property type="entry name" value="Ribonuclease toxin, BrnT, of type II toxin-antitoxin system"/>
    <property type="match status" value="1"/>
</dbReference>
<dbReference type="RefSeq" id="WP_219799563.1">
    <property type="nucleotide sequence ID" value="NZ_CP080095.1"/>
</dbReference>
<proteinExistence type="predicted"/>
<dbReference type="Pfam" id="PF04365">
    <property type="entry name" value="BrnT_toxin"/>
    <property type="match status" value="1"/>
</dbReference>
<evidence type="ECO:0000313" key="1">
    <source>
        <dbReference type="EMBL" id="QYD70240.1"/>
    </source>
</evidence>
<dbReference type="EMBL" id="CP080095">
    <property type="protein sequence ID" value="QYD70240.1"/>
    <property type="molecule type" value="Genomic_DNA"/>
</dbReference>
<sequence length="97" mass="11236">MHVTYDSLKNESNVAKHGVDLSSAAFLDWSEVMACVDTRRDYLEVREIGYGIIGERLFCVVFTQRDDTMHIISLRKANQREVRNYVEQIEDRHAESG</sequence>
<gene>
    <name evidence="1" type="ORF">KZJ38_08070</name>
</gene>
<accession>A0ABX8UTK0</accession>
<organism evidence="1 2">
    <name type="scientific">Paraburkholderia edwinii</name>
    <dbReference type="NCBI Taxonomy" id="2861782"/>
    <lineage>
        <taxon>Bacteria</taxon>
        <taxon>Pseudomonadati</taxon>
        <taxon>Pseudomonadota</taxon>
        <taxon>Betaproteobacteria</taxon>
        <taxon>Burkholderiales</taxon>
        <taxon>Burkholderiaceae</taxon>
        <taxon>Paraburkholderia</taxon>
    </lineage>
</organism>
<keyword evidence="2" id="KW-1185">Reference proteome</keyword>
<protein>
    <submittedName>
        <fullName evidence="1">BrnT family toxin</fullName>
    </submittedName>
</protein>
<dbReference type="Proteomes" id="UP000826462">
    <property type="component" value="Chromosome 1"/>
</dbReference>